<sequence length="145" mass="16340">MSERSLGRLLAVTFVVSAVFRLTGFIGLFWRAVTSGWETVDAIVSFWWPLVGTWIVLCGTVLFLDYLLRRRFSFGDPVLEDEEVHFGQLDIPEHPRTKTETLERTLDRAESVLSEQLRVLSDTDDKAVRTVRAEVILLGAIASAA</sequence>
<dbReference type="Proteomes" id="UP001595945">
    <property type="component" value="Unassembled WGS sequence"/>
</dbReference>
<dbReference type="EMBL" id="JBHSHT010000002">
    <property type="protein sequence ID" value="MFC4825999.1"/>
    <property type="molecule type" value="Genomic_DNA"/>
</dbReference>
<proteinExistence type="predicted"/>
<dbReference type="RefSeq" id="WP_254268378.1">
    <property type="nucleotide sequence ID" value="NZ_CP100400.1"/>
</dbReference>
<name>A0ABD5Q5M3_9EURY</name>
<keyword evidence="3" id="KW-1185">Reference proteome</keyword>
<evidence type="ECO:0000313" key="3">
    <source>
        <dbReference type="Proteomes" id="UP001595945"/>
    </source>
</evidence>
<keyword evidence="1" id="KW-0472">Membrane</keyword>
<evidence type="ECO:0000313" key="2">
    <source>
        <dbReference type="EMBL" id="MFC4825999.1"/>
    </source>
</evidence>
<protein>
    <submittedName>
        <fullName evidence="2">Uncharacterized protein</fullName>
    </submittedName>
</protein>
<comment type="caution">
    <text evidence="2">The sequence shown here is derived from an EMBL/GenBank/DDBJ whole genome shotgun (WGS) entry which is preliminary data.</text>
</comment>
<evidence type="ECO:0000256" key="1">
    <source>
        <dbReference type="SAM" id="Phobius"/>
    </source>
</evidence>
<gene>
    <name evidence="2" type="ORF">ACFO9K_17210</name>
</gene>
<reference evidence="2 3" key="1">
    <citation type="journal article" date="2019" name="Int. J. Syst. Evol. Microbiol.">
        <title>The Global Catalogue of Microorganisms (GCM) 10K type strain sequencing project: providing services to taxonomists for standard genome sequencing and annotation.</title>
        <authorList>
            <consortium name="The Broad Institute Genomics Platform"/>
            <consortium name="The Broad Institute Genome Sequencing Center for Infectious Disease"/>
            <person name="Wu L."/>
            <person name="Ma J."/>
        </authorList>
    </citation>
    <scope>NUCLEOTIDE SEQUENCE [LARGE SCALE GENOMIC DNA]</scope>
    <source>
        <strain evidence="2 3">XZYJ18</strain>
    </source>
</reference>
<organism evidence="2 3">
    <name type="scientific">Halorussus aquaticus</name>
    <dbReference type="NCBI Taxonomy" id="2953748"/>
    <lineage>
        <taxon>Archaea</taxon>
        <taxon>Methanobacteriati</taxon>
        <taxon>Methanobacteriota</taxon>
        <taxon>Stenosarchaea group</taxon>
        <taxon>Halobacteria</taxon>
        <taxon>Halobacteriales</taxon>
        <taxon>Haladaptataceae</taxon>
        <taxon>Halorussus</taxon>
    </lineage>
</organism>
<feature type="transmembrane region" description="Helical" evidence="1">
    <location>
        <begin position="42"/>
        <end position="64"/>
    </location>
</feature>
<keyword evidence="1" id="KW-0812">Transmembrane</keyword>
<dbReference type="GeneID" id="73043275"/>
<keyword evidence="1" id="KW-1133">Transmembrane helix</keyword>
<feature type="transmembrane region" description="Helical" evidence="1">
    <location>
        <begin position="9"/>
        <end position="30"/>
    </location>
</feature>
<accession>A0ABD5Q5M3</accession>
<dbReference type="AlphaFoldDB" id="A0ABD5Q5M3"/>